<sequence length="198" mass="22272">MTDLSTKESIAALLRDLVQQDAGMDAESSIQEEVIPNLEAAAIGYRESKMVAEHLFQGSQSDNMSWSILRVAQIEGLLGEKGMWIQKEWLSTASAGLRKAPSTLDGQTLVFWIPVEYVARTIMDITLFHPKRRGENKVFNITNPASWEDISAEIRDTLYSSNTEQIEVVTWDEWLAALRFSVESGCVENLGWKALPFF</sequence>
<keyword evidence="2" id="KW-0597">Phosphoprotein</keyword>
<dbReference type="InterPro" id="IPR036291">
    <property type="entry name" value="NAD(P)-bd_dom_sf"/>
</dbReference>
<proteinExistence type="predicted"/>
<accession>A0A1Y2A613</accession>
<evidence type="ECO:0000313" key="5">
    <source>
        <dbReference type="Proteomes" id="UP000193144"/>
    </source>
</evidence>
<dbReference type="PANTHER" id="PTHR43439:SF2">
    <property type="entry name" value="ENZYME, PUTATIVE (JCVI)-RELATED"/>
    <property type="match status" value="1"/>
</dbReference>
<reference evidence="4 5" key="1">
    <citation type="submission" date="2016-07" db="EMBL/GenBank/DDBJ databases">
        <title>Pervasive Adenine N6-methylation of Active Genes in Fungi.</title>
        <authorList>
            <consortium name="DOE Joint Genome Institute"/>
            <person name="Mondo S.J."/>
            <person name="Dannebaum R.O."/>
            <person name="Kuo R.C."/>
            <person name="Labutti K."/>
            <person name="Haridas S."/>
            <person name="Kuo A."/>
            <person name="Salamov A."/>
            <person name="Ahrendt S.R."/>
            <person name="Lipzen A."/>
            <person name="Sullivan W."/>
            <person name="Andreopoulos W.B."/>
            <person name="Clum A."/>
            <person name="Lindquist E."/>
            <person name="Daum C."/>
            <person name="Ramamoorthy G.K."/>
            <person name="Gryganskyi A."/>
            <person name="Culley D."/>
            <person name="Magnuson J.K."/>
            <person name="James T.Y."/>
            <person name="O'Malley M.A."/>
            <person name="Stajich J.E."/>
            <person name="Spatafora J.W."/>
            <person name="Visel A."/>
            <person name="Grigoriev I.V."/>
        </authorList>
    </citation>
    <scope>NUCLEOTIDE SEQUENCE [LARGE SCALE GENOMIC DNA]</scope>
    <source>
        <strain evidence="4 5">CBS 115471</strain>
    </source>
</reference>
<dbReference type="Pfam" id="PF07993">
    <property type="entry name" value="NAD_binding_4"/>
    <property type="match status" value="1"/>
</dbReference>
<dbReference type="Gene3D" id="3.40.50.720">
    <property type="entry name" value="NAD(P)-binding Rossmann-like Domain"/>
    <property type="match status" value="1"/>
</dbReference>
<dbReference type="Proteomes" id="UP000193144">
    <property type="component" value="Unassembled WGS sequence"/>
</dbReference>
<organism evidence="4 5">
    <name type="scientific">Clohesyomyces aquaticus</name>
    <dbReference type="NCBI Taxonomy" id="1231657"/>
    <lineage>
        <taxon>Eukaryota</taxon>
        <taxon>Fungi</taxon>
        <taxon>Dikarya</taxon>
        <taxon>Ascomycota</taxon>
        <taxon>Pezizomycotina</taxon>
        <taxon>Dothideomycetes</taxon>
        <taxon>Pleosporomycetidae</taxon>
        <taxon>Pleosporales</taxon>
        <taxon>Lindgomycetaceae</taxon>
        <taxon>Clohesyomyces</taxon>
    </lineage>
</organism>
<dbReference type="InterPro" id="IPR013120">
    <property type="entry name" value="FAR_NAD-bd"/>
</dbReference>
<evidence type="ECO:0000256" key="1">
    <source>
        <dbReference type="ARBA" id="ARBA00022450"/>
    </source>
</evidence>
<protein>
    <recommendedName>
        <fullName evidence="3">Thioester reductase (TE) domain-containing protein</fullName>
    </recommendedName>
</protein>
<evidence type="ECO:0000256" key="2">
    <source>
        <dbReference type="ARBA" id="ARBA00022553"/>
    </source>
</evidence>
<gene>
    <name evidence="4" type="ORF">BCR34DRAFT_596514</name>
</gene>
<name>A0A1Y2A613_9PLEO</name>
<keyword evidence="1" id="KW-0596">Phosphopantetheine</keyword>
<evidence type="ECO:0000259" key="3">
    <source>
        <dbReference type="Pfam" id="PF07993"/>
    </source>
</evidence>
<dbReference type="PANTHER" id="PTHR43439">
    <property type="entry name" value="PHENYLACETATE-COENZYME A LIGASE"/>
    <property type="match status" value="1"/>
</dbReference>
<dbReference type="STRING" id="1231657.A0A1Y2A613"/>
<comment type="caution">
    <text evidence="4">The sequence shown here is derived from an EMBL/GenBank/DDBJ whole genome shotgun (WGS) entry which is preliminary data.</text>
</comment>
<keyword evidence="5" id="KW-1185">Reference proteome</keyword>
<dbReference type="SUPFAM" id="SSF51735">
    <property type="entry name" value="NAD(P)-binding Rossmann-fold domains"/>
    <property type="match status" value="1"/>
</dbReference>
<evidence type="ECO:0000313" key="4">
    <source>
        <dbReference type="EMBL" id="ORY17933.1"/>
    </source>
</evidence>
<dbReference type="InterPro" id="IPR051414">
    <property type="entry name" value="Adenylate-forming_Reductase"/>
</dbReference>
<dbReference type="AlphaFoldDB" id="A0A1Y2A613"/>
<feature type="domain" description="Thioester reductase (TE)" evidence="3">
    <location>
        <begin position="36"/>
        <end position="122"/>
    </location>
</feature>
<dbReference type="EMBL" id="MCFA01000009">
    <property type="protein sequence ID" value="ORY17933.1"/>
    <property type="molecule type" value="Genomic_DNA"/>
</dbReference>
<dbReference type="OrthoDB" id="429813at2759"/>